<reference evidence="3 4" key="1">
    <citation type="submission" date="2017-07" db="EMBL/GenBank/DDBJ databases">
        <title>Elstera cyanobacteriorum sp. nov., a novel bacterium isolated from cyanobacterial aggregates in a eutrophic lake.</title>
        <authorList>
            <person name="Cai H."/>
        </authorList>
    </citation>
    <scope>NUCLEOTIDE SEQUENCE [LARGE SCALE GENOMIC DNA]</scope>
    <source>
        <strain evidence="3 4">TH019</strain>
    </source>
</reference>
<comment type="caution">
    <text evidence="3">The sequence shown here is derived from an EMBL/GenBank/DDBJ whole genome shotgun (WGS) entry which is preliminary data.</text>
</comment>
<dbReference type="Pfam" id="PF20057">
    <property type="entry name" value="DUF6456"/>
    <property type="match status" value="1"/>
</dbReference>
<dbReference type="Proteomes" id="UP000216361">
    <property type="component" value="Unassembled WGS sequence"/>
</dbReference>
<gene>
    <name evidence="3" type="ORF">CHR90_06820</name>
</gene>
<evidence type="ECO:0000313" key="4">
    <source>
        <dbReference type="Proteomes" id="UP000216361"/>
    </source>
</evidence>
<proteinExistence type="predicted"/>
<organism evidence="3 4">
    <name type="scientific">Elstera cyanobacteriorum</name>
    <dbReference type="NCBI Taxonomy" id="2022747"/>
    <lineage>
        <taxon>Bacteria</taxon>
        <taxon>Pseudomonadati</taxon>
        <taxon>Pseudomonadota</taxon>
        <taxon>Alphaproteobacteria</taxon>
        <taxon>Rhodospirillales</taxon>
        <taxon>Rhodospirillaceae</taxon>
        <taxon>Elstera</taxon>
    </lineage>
</organism>
<evidence type="ECO:0000313" key="3">
    <source>
        <dbReference type="EMBL" id="OYQ19827.1"/>
    </source>
</evidence>
<accession>A0A255XS44</accession>
<feature type="region of interest" description="Disordered" evidence="1">
    <location>
        <begin position="1"/>
        <end position="54"/>
    </location>
</feature>
<evidence type="ECO:0000256" key="1">
    <source>
        <dbReference type="SAM" id="MobiDB-lite"/>
    </source>
</evidence>
<evidence type="ECO:0000259" key="2">
    <source>
        <dbReference type="Pfam" id="PF20057"/>
    </source>
</evidence>
<dbReference type="RefSeq" id="WP_094408246.1">
    <property type="nucleotide sequence ID" value="NZ_BMJZ01000006.1"/>
</dbReference>
<protein>
    <recommendedName>
        <fullName evidence="2">DUF6456 domain-containing protein</fullName>
    </recommendedName>
</protein>
<feature type="compositionally biased region" description="Polar residues" evidence="1">
    <location>
        <begin position="1"/>
        <end position="15"/>
    </location>
</feature>
<feature type="domain" description="DUF6456" evidence="2">
    <location>
        <begin position="54"/>
        <end position="158"/>
    </location>
</feature>
<dbReference type="EMBL" id="NOXS01000030">
    <property type="protein sequence ID" value="OYQ19827.1"/>
    <property type="molecule type" value="Genomic_DNA"/>
</dbReference>
<keyword evidence="4" id="KW-1185">Reference proteome</keyword>
<name>A0A255XS44_9PROT</name>
<dbReference type="InterPro" id="IPR045599">
    <property type="entry name" value="DUF6456"/>
</dbReference>
<dbReference type="AlphaFoldDB" id="A0A255XS44"/>
<sequence>MSISTRGLRSSTRSKTLIGRLRALPAETGPLSAPRPSEAPRPRPPRGEASALPLPPDLHAAAERLAELFAAAAFETWAQGGPTSAGACDPLDPTPEALVARRHYRAAMRAVPLPLSPLIVHVCCLGLPLGHWAATKNIARAEAERALRKALTHLLNHFCAQD</sequence>